<dbReference type="InterPro" id="IPR021150">
    <property type="entry name" value="Ubiq_cyt_c_chap"/>
</dbReference>
<comment type="caution">
    <text evidence="3">The sequence shown here is derived from an EMBL/GenBank/DDBJ whole genome shotgun (WGS) entry which is preliminary data.</text>
</comment>
<evidence type="ECO:0000313" key="4">
    <source>
        <dbReference type="Proteomes" id="UP000319897"/>
    </source>
</evidence>
<reference evidence="3 4" key="1">
    <citation type="submission" date="2019-06" db="EMBL/GenBank/DDBJ databases">
        <authorList>
            <person name="Lee I."/>
            <person name="Jang G.I."/>
            <person name="Hwang C.Y."/>
        </authorList>
    </citation>
    <scope>NUCLEOTIDE SEQUENCE [LARGE SCALE GENOMIC DNA]</scope>
    <source>
        <strain evidence="3 4">PAMC 28131</strain>
    </source>
</reference>
<dbReference type="Proteomes" id="UP000319897">
    <property type="component" value="Unassembled WGS sequence"/>
</dbReference>
<evidence type="ECO:0000313" key="3">
    <source>
        <dbReference type="EMBL" id="TPE61082.1"/>
    </source>
</evidence>
<feature type="domain" description="Ubiquinol-cytochrome c chaperone" evidence="2">
    <location>
        <begin position="34"/>
        <end position="168"/>
    </location>
</feature>
<evidence type="ECO:0000259" key="2">
    <source>
        <dbReference type="Pfam" id="PF03981"/>
    </source>
</evidence>
<name>A0A501XK75_9SPHN</name>
<dbReference type="OrthoDB" id="7158889at2"/>
<comment type="similarity">
    <text evidence="1">Belongs to the UPF0174 family.</text>
</comment>
<organism evidence="3 4">
    <name type="scientific">Sandaracinobacter neustonicus</name>
    <dbReference type="NCBI Taxonomy" id="1715348"/>
    <lineage>
        <taxon>Bacteria</taxon>
        <taxon>Pseudomonadati</taxon>
        <taxon>Pseudomonadota</taxon>
        <taxon>Alphaproteobacteria</taxon>
        <taxon>Sphingomonadales</taxon>
        <taxon>Sphingosinicellaceae</taxon>
        <taxon>Sandaracinobacter</taxon>
    </lineage>
</organism>
<keyword evidence="4" id="KW-1185">Reference proteome</keyword>
<dbReference type="AlphaFoldDB" id="A0A501XK75"/>
<evidence type="ECO:0000256" key="1">
    <source>
        <dbReference type="ARBA" id="ARBA00006436"/>
    </source>
</evidence>
<protein>
    <submittedName>
        <fullName evidence="3">Ubiquinol-cytochrome C chaperone</fullName>
    </submittedName>
</protein>
<dbReference type="Pfam" id="PF03981">
    <property type="entry name" value="Ubiq_cyt_C_chap"/>
    <property type="match status" value="1"/>
</dbReference>
<dbReference type="RefSeq" id="WP_140928140.1">
    <property type="nucleotide sequence ID" value="NZ_VFSU01000024.1"/>
</dbReference>
<gene>
    <name evidence="3" type="ORF">FJQ54_09290</name>
</gene>
<dbReference type="EMBL" id="VFSU01000024">
    <property type="protein sequence ID" value="TPE61082.1"/>
    <property type="molecule type" value="Genomic_DNA"/>
</dbReference>
<proteinExistence type="inferred from homology"/>
<accession>A0A501XK75</accession>
<sequence length="170" mass="18644">MSLLKRLLNPPPPPLMPLWTWITETARDPLYYTRHQVADTVDGRFDMVALVSSLVLIRLEQLDLRREQAILTERFVEDMDGSLRDIGIGDMVIGKHMGRIMGALGGRLGAYRDALAQAAAPDLLAEALARNVYRGDPPDGAAEDMAIAVRALFARIAAALPAQLLEGTVR</sequence>